<dbReference type="PANTHER" id="PTHR30566:SF25">
    <property type="entry name" value="INNER MEMBRANE PROTEIN"/>
    <property type="match status" value="1"/>
</dbReference>
<dbReference type="OrthoDB" id="9809206at2"/>
<feature type="transmembrane region" description="Helical" evidence="7">
    <location>
        <begin position="73"/>
        <end position="95"/>
    </location>
</feature>
<accession>A0A2A2TAP6</accession>
<keyword evidence="5 7" id="KW-1133">Transmembrane helix</keyword>
<reference evidence="10 11" key="1">
    <citation type="submission" date="2017-08" db="EMBL/GenBank/DDBJ databases">
        <title>Draft genome sequence of filamentous cyanobacterium Calothrix elsteri CCALA 953.</title>
        <authorList>
            <person name="Gagunashvili A.N."/>
            <person name="Elster J."/>
            <person name="Andresson O.S."/>
        </authorList>
    </citation>
    <scope>NUCLEOTIDE SEQUENCE [LARGE SCALE GENOMIC DNA]</scope>
    <source>
        <strain evidence="10 11">CCALA 953</strain>
    </source>
</reference>
<dbReference type="Pfam" id="PF21088">
    <property type="entry name" value="MS_channel_1st"/>
    <property type="match status" value="1"/>
</dbReference>
<proteinExistence type="inferred from homology"/>
<comment type="caution">
    <text evidence="10">The sequence shown here is derived from an EMBL/GenBank/DDBJ whole genome shotgun (WGS) entry which is preliminary data.</text>
</comment>
<dbReference type="InterPro" id="IPR023408">
    <property type="entry name" value="MscS_beta-dom_sf"/>
</dbReference>
<evidence type="ECO:0000256" key="6">
    <source>
        <dbReference type="ARBA" id="ARBA00023136"/>
    </source>
</evidence>
<feature type="transmembrane region" description="Helical" evidence="7">
    <location>
        <begin position="107"/>
        <end position="131"/>
    </location>
</feature>
<evidence type="ECO:0000259" key="9">
    <source>
        <dbReference type="Pfam" id="PF21088"/>
    </source>
</evidence>
<keyword evidence="4 7" id="KW-0812">Transmembrane</keyword>
<dbReference type="Gene3D" id="2.30.30.60">
    <property type="match status" value="1"/>
</dbReference>
<feature type="non-terminal residue" evidence="10">
    <location>
        <position position="236"/>
    </location>
</feature>
<dbReference type="EMBL" id="NTFS01000687">
    <property type="protein sequence ID" value="PAX45779.1"/>
    <property type="molecule type" value="Genomic_DNA"/>
</dbReference>
<evidence type="ECO:0000256" key="3">
    <source>
        <dbReference type="ARBA" id="ARBA00022475"/>
    </source>
</evidence>
<feature type="domain" description="Mechanosensitive ion channel transmembrane helices 2/3" evidence="9">
    <location>
        <begin position="76"/>
        <end position="117"/>
    </location>
</feature>
<dbReference type="SUPFAM" id="SSF50182">
    <property type="entry name" value="Sm-like ribonucleoproteins"/>
    <property type="match status" value="1"/>
</dbReference>
<evidence type="ECO:0000313" key="10">
    <source>
        <dbReference type="EMBL" id="PAX45779.1"/>
    </source>
</evidence>
<comment type="similarity">
    <text evidence="2">Belongs to the MscS (TC 1.A.23) family.</text>
</comment>
<dbReference type="InterPro" id="IPR010920">
    <property type="entry name" value="LSM_dom_sf"/>
</dbReference>
<evidence type="ECO:0000256" key="7">
    <source>
        <dbReference type="SAM" id="Phobius"/>
    </source>
</evidence>
<dbReference type="PANTHER" id="PTHR30566">
    <property type="entry name" value="YNAI-RELATED MECHANOSENSITIVE ION CHANNEL"/>
    <property type="match status" value="1"/>
</dbReference>
<comment type="subcellular location">
    <subcellularLocation>
        <location evidence="1">Cell membrane</location>
        <topology evidence="1">Multi-pass membrane protein</topology>
    </subcellularLocation>
</comment>
<feature type="domain" description="Mechanosensitive ion channel MscS" evidence="8">
    <location>
        <begin position="118"/>
        <end position="185"/>
    </location>
</feature>
<dbReference type="GO" id="GO:0055085">
    <property type="term" value="P:transmembrane transport"/>
    <property type="evidence" value="ECO:0007669"/>
    <property type="project" value="InterPro"/>
</dbReference>
<protein>
    <submittedName>
        <fullName evidence="10">Mechanosensitive ion channel protein MscS</fullName>
    </submittedName>
</protein>
<dbReference type="InterPro" id="IPR006685">
    <property type="entry name" value="MscS_channel_2nd"/>
</dbReference>
<dbReference type="InterPro" id="IPR011014">
    <property type="entry name" value="MscS_channel_TM-2"/>
</dbReference>
<sequence>MFNSLNNVTFIWFVLAGCFGAFVTFPLEPNISHSIQTILIIAFLLSLTIFVAKLSSGFVTLFGQKTQSVSASIISNLTRITVFIFGILIILQTVGVKITPILTTLGVGGLAIALAVQDTLSNLFAGLYLIISQQFKTGDYVKLETNQEGYVIDINWRSTTIKDISNNIIIIPNSKLSSVIFTNYHLPVKEVVLRVDLGVGYASNLEYVEQITIEVAKEVMAEIAPELTINEPFIRY</sequence>
<keyword evidence="3" id="KW-1003">Cell membrane</keyword>
<evidence type="ECO:0000259" key="8">
    <source>
        <dbReference type="Pfam" id="PF00924"/>
    </source>
</evidence>
<feature type="transmembrane region" description="Helical" evidence="7">
    <location>
        <begin position="33"/>
        <end position="52"/>
    </location>
</feature>
<dbReference type="Proteomes" id="UP000218238">
    <property type="component" value="Unassembled WGS sequence"/>
</dbReference>
<dbReference type="SUPFAM" id="SSF82861">
    <property type="entry name" value="Mechanosensitive channel protein MscS (YggB), transmembrane region"/>
    <property type="match status" value="1"/>
</dbReference>
<organism evidence="10 11">
    <name type="scientific">Brunnivagina elsteri CCALA 953</name>
    <dbReference type="NCBI Taxonomy" id="987040"/>
    <lineage>
        <taxon>Bacteria</taxon>
        <taxon>Bacillati</taxon>
        <taxon>Cyanobacteriota</taxon>
        <taxon>Cyanophyceae</taxon>
        <taxon>Nostocales</taxon>
        <taxon>Calotrichaceae</taxon>
        <taxon>Brunnivagina</taxon>
    </lineage>
</organism>
<dbReference type="InterPro" id="IPR049142">
    <property type="entry name" value="MS_channel_1st"/>
</dbReference>
<dbReference type="Pfam" id="PF00924">
    <property type="entry name" value="MS_channel_2nd"/>
    <property type="match status" value="1"/>
</dbReference>
<gene>
    <name evidence="10" type="ORF">CK510_29895</name>
</gene>
<evidence type="ECO:0000313" key="11">
    <source>
        <dbReference type="Proteomes" id="UP000218238"/>
    </source>
</evidence>
<dbReference type="GO" id="GO:0005886">
    <property type="term" value="C:plasma membrane"/>
    <property type="evidence" value="ECO:0007669"/>
    <property type="project" value="UniProtKB-SubCell"/>
</dbReference>
<keyword evidence="11" id="KW-1185">Reference proteome</keyword>
<keyword evidence="6 7" id="KW-0472">Membrane</keyword>
<evidence type="ECO:0000256" key="5">
    <source>
        <dbReference type="ARBA" id="ARBA00022989"/>
    </source>
</evidence>
<name>A0A2A2TAP6_9CYAN</name>
<dbReference type="Gene3D" id="1.10.287.1260">
    <property type="match status" value="1"/>
</dbReference>
<dbReference type="AlphaFoldDB" id="A0A2A2TAP6"/>
<feature type="transmembrane region" description="Helical" evidence="7">
    <location>
        <begin position="7"/>
        <end position="27"/>
    </location>
</feature>
<evidence type="ECO:0000256" key="2">
    <source>
        <dbReference type="ARBA" id="ARBA00008017"/>
    </source>
</evidence>
<evidence type="ECO:0000256" key="1">
    <source>
        <dbReference type="ARBA" id="ARBA00004651"/>
    </source>
</evidence>
<evidence type="ECO:0000256" key="4">
    <source>
        <dbReference type="ARBA" id="ARBA00022692"/>
    </source>
</evidence>